<accession>A0A2A9N9D0</accession>
<keyword evidence="9" id="KW-0472">Membrane</keyword>
<dbReference type="AlphaFoldDB" id="A0A2A9N9D0"/>
<dbReference type="Gene3D" id="3.40.50.300">
    <property type="entry name" value="P-loop containing nucleotide triphosphate hydrolases"/>
    <property type="match status" value="1"/>
</dbReference>
<keyword evidence="11" id="KW-0694">RNA-binding</keyword>
<feature type="coiled-coil region" evidence="12">
    <location>
        <begin position="427"/>
        <end position="455"/>
    </location>
</feature>
<evidence type="ECO:0000256" key="11">
    <source>
        <dbReference type="RuleBase" id="RU367108"/>
    </source>
</evidence>
<dbReference type="InterPro" id="IPR035979">
    <property type="entry name" value="RBD_domain_sf"/>
</dbReference>
<evidence type="ECO:0000256" key="8">
    <source>
        <dbReference type="ARBA" id="ARBA00023128"/>
    </source>
</evidence>
<evidence type="ECO:0000256" key="10">
    <source>
        <dbReference type="ARBA" id="ARBA00025276"/>
    </source>
</evidence>
<evidence type="ECO:0000256" key="2">
    <source>
        <dbReference type="ARBA" id="ARBA00010320"/>
    </source>
</evidence>
<organism evidence="15 16">
    <name type="scientific">Amanita thiersii Skay4041</name>
    <dbReference type="NCBI Taxonomy" id="703135"/>
    <lineage>
        <taxon>Eukaryota</taxon>
        <taxon>Fungi</taxon>
        <taxon>Dikarya</taxon>
        <taxon>Basidiomycota</taxon>
        <taxon>Agaricomycotina</taxon>
        <taxon>Agaricomycetes</taxon>
        <taxon>Agaricomycetidae</taxon>
        <taxon>Agaricales</taxon>
        <taxon>Pluteineae</taxon>
        <taxon>Amanitaceae</taxon>
        <taxon>Amanita</taxon>
    </lineage>
</organism>
<feature type="domain" description="Mitochondrial escape protein 2 C-terminal" evidence="14">
    <location>
        <begin position="301"/>
        <end position="782"/>
    </location>
</feature>
<dbReference type="OrthoDB" id="10267654at2759"/>
<dbReference type="InterPro" id="IPR039627">
    <property type="entry name" value="Yme2_C"/>
</dbReference>
<comment type="function">
    <text evidence="10 11">Plays a role in maintaining the mitochondrial genome and in controlling the mtDNA escape. Involved in the regulation of mtDNA nucleotide structure and number. May have a dispensable role in early maturation of pre-rRNA.</text>
</comment>
<evidence type="ECO:0000313" key="15">
    <source>
        <dbReference type="EMBL" id="PFH47169.1"/>
    </source>
</evidence>
<evidence type="ECO:0000256" key="12">
    <source>
        <dbReference type="SAM" id="Coils"/>
    </source>
</evidence>
<keyword evidence="12" id="KW-0175">Coiled coil</keyword>
<dbReference type="InterPro" id="IPR018850">
    <property type="entry name" value="Mt_escape_2_C"/>
</dbReference>
<dbReference type="GO" id="GO:0006397">
    <property type="term" value="P:mRNA processing"/>
    <property type="evidence" value="ECO:0007669"/>
    <property type="project" value="UniProtKB-UniRule"/>
</dbReference>
<evidence type="ECO:0000256" key="5">
    <source>
        <dbReference type="ARBA" id="ARBA00022792"/>
    </source>
</evidence>
<dbReference type="InterPro" id="IPR000504">
    <property type="entry name" value="RRM_dom"/>
</dbReference>
<feature type="coiled-coil region" evidence="12">
    <location>
        <begin position="756"/>
        <end position="783"/>
    </location>
</feature>
<evidence type="ECO:0000259" key="14">
    <source>
        <dbReference type="Pfam" id="PF10443"/>
    </source>
</evidence>
<sequence>MCSLVSQGRRKPAFSLIPCSQYDLVYGSALRCYIGLLRERTLVDTLKLQLNSVNVHNFRILSLQPHNKDGGVFVYFEYMKDESGQELSDIVSQATSAISNSDNSSTWLGRGEGCVWLVKGTPWREDMDRFASPVLKVMFDGTDMNEESLYQTFRPFGRIRDISSPSPIPASSMRSSSIVYERVKSAVAARNAMYGANVGSNASKTRLRVDYQRQLQAHVIRDWVSSHPKIMFPLVIFLLGALTYTIFDPIRSLMIQGKLLNWFDYRETKLFKWWRTYTSEYRSSLSIGGSSMLKSEVWKDRKDAENSLKAYLADMPSTIAFIYGPQGSGKTRMVQSVLHETGRDILVIDCDLLNHATSDAQLVGALATQIGYKPVFTFLNSLNTLIDLASVGLIGQKSGLSNSLPDQIQQILHVTTTALRGVASKHRAQIERHIKQQEEESKAKLERAKLHAKLRNGTWHDGRIDCVAGNGVMSELGFGDEPLDSEGAELEILEKSHENAPKEPLPHYQKQTDIEAVGALPTVVIKNYSSKVGPTRDDVLNILAQWVANLVETQIAHVVIISDNRENAKRAAKALPTKPLHTIPLSDADTKSSLSFVQQKLNDAGLEMEFTPGQTSYIERLGGRASDLESLIHKVRGGQQVQDAVEEIIDRGMSELRKNAFGEDAESGKGLPWTRQQAWKVVKSLSKQPEVPYHTVLLDAPFKGDETALREMEHAEVLSIGTLDGRPSTIKPGRPILQSVFARLASDPIFAANEDIVSNNELIASYEKTIKDHEAELININQIISAEPSSWLFSRGSHGLKLRARHLTSKIYALQKKIETMDKENKELKAILAKGDKKR</sequence>
<dbReference type="GO" id="GO:0005743">
    <property type="term" value="C:mitochondrial inner membrane"/>
    <property type="evidence" value="ECO:0007669"/>
    <property type="project" value="UniProtKB-SubCell"/>
</dbReference>
<evidence type="ECO:0000256" key="7">
    <source>
        <dbReference type="ARBA" id="ARBA00022989"/>
    </source>
</evidence>
<evidence type="ECO:0000256" key="3">
    <source>
        <dbReference type="ARBA" id="ARBA00020222"/>
    </source>
</evidence>
<evidence type="ECO:0000256" key="6">
    <source>
        <dbReference type="ARBA" id="ARBA00022946"/>
    </source>
</evidence>
<keyword evidence="8 11" id="KW-0496">Mitochondrion</keyword>
<dbReference type="Pfam" id="PF00076">
    <property type="entry name" value="RRM_1"/>
    <property type="match status" value="1"/>
</dbReference>
<dbReference type="PANTHER" id="PTHR32198:SF2">
    <property type="entry name" value="MITOCHONDRIAL ESCAPE PROTEIN 2"/>
    <property type="match status" value="1"/>
</dbReference>
<keyword evidence="5 11" id="KW-0999">Mitochondrion inner membrane</keyword>
<feature type="domain" description="RRM" evidence="13">
    <location>
        <begin position="142"/>
        <end position="201"/>
    </location>
</feature>
<name>A0A2A9N9D0_9AGAR</name>
<keyword evidence="4" id="KW-0812">Transmembrane</keyword>
<proteinExistence type="inferred from homology"/>
<protein>
    <recommendedName>
        <fullName evidence="3 11">Mitochondrial escape protein 2</fullName>
    </recommendedName>
</protein>
<dbReference type="SUPFAM" id="SSF54928">
    <property type="entry name" value="RNA-binding domain, RBD"/>
    <property type="match status" value="1"/>
</dbReference>
<keyword evidence="6" id="KW-0809">Transit peptide</keyword>
<evidence type="ECO:0000313" key="16">
    <source>
        <dbReference type="Proteomes" id="UP000242287"/>
    </source>
</evidence>
<reference evidence="15 16" key="1">
    <citation type="submission" date="2014-02" db="EMBL/GenBank/DDBJ databases">
        <title>Transposable element dynamics among asymbiotic and ectomycorrhizal Amanita fungi.</title>
        <authorList>
            <consortium name="DOE Joint Genome Institute"/>
            <person name="Hess J."/>
            <person name="Skrede I."/>
            <person name="Wolfe B."/>
            <person name="LaButti K."/>
            <person name="Ohm R.A."/>
            <person name="Grigoriev I.V."/>
            <person name="Pringle A."/>
        </authorList>
    </citation>
    <scope>NUCLEOTIDE SEQUENCE [LARGE SCALE GENOMIC DNA]</scope>
    <source>
        <strain evidence="15 16">SKay4041</strain>
    </source>
</reference>
<dbReference type="Pfam" id="PF10443">
    <property type="entry name" value="RNA12"/>
    <property type="match status" value="1"/>
</dbReference>
<keyword evidence="7" id="KW-1133">Transmembrane helix</keyword>
<dbReference type="PANTHER" id="PTHR32198">
    <property type="entry name" value="MITOCHONDRIAL ESCAPE PROTEIN 2"/>
    <property type="match status" value="1"/>
</dbReference>
<evidence type="ECO:0000256" key="1">
    <source>
        <dbReference type="ARBA" id="ARBA00004434"/>
    </source>
</evidence>
<dbReference type="STRING" id="703135.A0A2A9N9D0"/>
<evidence type="ECO:0000256" key="9">
    <source>
        <dbReference type="ARBA" id="ARBA00023136"/>
    </source>
</evidence>
<dbReference type="Proteomes" id="UP000242287">
    <property type="component" value="Unassembled WGS sequence"/>
</dbReference>
<dbReference type="InterPro" id="IPR027417">
    <property type="entry name" value="P-loop_NTPase"/>
</dbReference>
<dbReference type="EMBL" id="KZ302129">
    <property type="protein sequence ID" value="PFH47169.1"/>
    <property type="molecule type" value="Genomic_DNA"/>
</dbReference>
<evidence type="ECO:0000259" key="13">
    <source>
        <dbReference type="Pfam" id="PF00076"/>
    </source>
</evidence>
<evidence type="ECO:0000256" key="4">
    <source>
        <dbReference type="ARBA" id="ARBA00022692"/>
    </source>
</evidence>
<keyword evidence="16" id="KW-1185">Reference proteome</keyword>
<gene>
    <name evidence="15" type="ORF">AMATHDRAFT_77324</name>
</gene>
<dbReference type="SUPFAM" id="SSF52540">
    <property type="entry name" value="P-loop containing nucleoside triphosphate hydrolases"/>
    <property type="match status" value="1"/>
</dbReference>
<dbReference type="GO" id="GO:0003723">
    <property type="term" value="F:RNA binding"/>
    <property type="evidence" value="ECO:0007669"/>
    <property type="project" value="UniProtKB-UniRule"/>
</dbReference>
<dbReference type="InterPro" id="IPR012677">
    <property type="entry name" value="Nucleotide-bd_a/b_plait_sf"/>
</dbReference>
<keyword evidence="11" id="KW-0507">mRNA processing</keyword>
<comment type="similarity">
    <text evidence="2 11">Belongs to the YME2 family.</text>
</comment>
<dbReference type="Gene3D" id="3.30.70.330">
    <property type="match status" value="1"/>
</dbReference>
<comment type="subcellular location">
    <subcellularLocation>
        <location evidence="1 11">Mitochondrion inner membrane</location>
        <topology evidence="1 11">Single-pass membrane protein</topology>
    </subcellularLocation>
</comment>